<protein>
    <submittedName>
        <fullName evidence="2">Uncharacterized BrkB/YihY/UPF0761 family membrane protein</fullName>
    </submittedName>
</protein>
<sequence length="177" mass="18633">MTPQDPDLAARRGRPGTVEGAFWAGLASVVVGFAIVATSYLLVSGAELQVVVEEAASQGQRLTPEEARTVYTGVLVLVTAVVVVVAALWTVFLVLMRHGRRWARTVITVVGAVWIVLTLPSVTGGTVGGVVSLLLAVLQVLTVGATLLLAHLAPSNQYFRRARRARGPGTAEPLDRG</sequence>
<dbReference type="AlphaFoldDB" id="A0A853APV3"/>
<evidence type="ECO:0000256" key="1">
    <source>
        <dbReference type="SAM" id="Phobius"/>
    </source>
</evidence>
<reference evidence="2 3" key="1">
    <citation type="submission" date="2020-07" db="EMBL/GenBank/DDBJ databases">
        <title>Sequencing the genomes of 1000 actinobacteria strains.</title>
        <authorList>
            <person name="Klenk H.-P."/>
        </authorList>
    </citation>
    <scope>NUCLEOTIDE SEQUENCE [LARGE SCALE GENOMIC DNA]</scope>
    <source>
        <strain evidence="2 3">DSM 44065</strain>
    </source>
</reference>
<keyword evidence="1" id="KW-1133">Transmembrane helix</keyword>
<feature type="transmembrane region" description="Helical" evidence="1">
    <location>
        <begin position="129"/>
        <end position="153"/>
    </location>
</feature>
<evidence type="ECO:0000313" key="2">
    <source>
        <dbReference type="EMBL" id="NYI82397.1"/>
    </source>
</evidence>
<dbReference type="EMBL" id="JACCFJ010000001">
    <property type="protein sequence ID" value="NYI82397.1"/>
    <property type="molecule type" value="Genomic_DNA"/>
</dbReference>
<proteinExistence type="predicted"/>
<evidence type="ECO:0000313" key="3">
    <source>
        <dbReference type="Proteomes" id="UP000587002"/>
    </source>
</evidence>
<keyword evidence="3" id="KW-1185">Reference proteome</keyword>
<keyword evidence="1" id="KW-0472">Membrane</keyword>
<feature type="transmembrane region" description="Helical" evidence="1">
    <location>
        <begin position="21"/>
        <end position="43"/>
    </location>
</feature>
<dbReference type="RefSeq" id="WP_179718155.1">
    <property type="nucleotide sequence ID" value="NZ_BAABFH010000001.1"/>
</dbReference>
<dbReference type="Proteomes" id="UP000587002">
    <property type="component" value="Unassembled WGS sequence"/>
</dbReference>
<gene>
    <name evidence="2" type="ORF">HNR68_001027</name>
</gene>
<feature type="transmembrane region" description="Helical" evidence="1">
    <location>
        <begin position="102"/>
        <end position="123"/>
    </location>
</feature>
<organism evidence="2 3">
    <name type="scientific">Saccharopolyspora hordei</name>
    <dbReference type="NCBI Taxonomy" id="1838"/>
    <lineage>
        <taxon>Bacteria</taxon>
        <taxon>Bacillati</taxon>
        <taxon>Actinomycetota</taxon>
        <taxon>Actinomycetes</taxon>
        <taxon>Pseudonocardiales</taxon>
        <taxon>Pseudonocardiaceae</taxon>
        <taxon>Saccharopolyspora</taxon>
    </lineage>
</organism>
<accession>A0A853APV3</accession>
<comment type="caution">
    <text evidence="2">The sequence shown here is derived from an EMBL/GenBank/DDBJ whole genome shotgun (WGS) entry which is preliminary data.</text>
</comment>
<keyword evidence="1" id="KW-0812">Transmembrane</keyword>
<name>A0A853APV3_9PSEU</name>
<feature type="transmembrane region" description="Helical" evidence="1">
    <location>
        <begin position="70"/>
        <end position="95"/>
    </location>
</feature>